<dbReference type="InterPro" id="IPR011047">
    <property type="entry name" value="Quinoprotein_ADH-like_sf"/>
</dbReference>
<evidence type="ECO:0000256" key="1">
    <source>
        <dbReference type="SAM" id="MobiDB-lite"/>
    </source>
</evidence>
<reference evidence="3 4" key="1">
    <citation type="submission" date="2017-03" db="EMBL/GenBank/DDBJ databases">
        <authorList>
            <person name="Afonso C.L."/>
            <person name="Miller P.J."/>
            <person name="Scott M.A."/>
            <person name="Spackman E."/>
            <person name="Goraichik I."/>
            <person name="Dimitrov K.M."/>
            <person name="Suarez D.L."/>
            <person name="Swayne D.E."/>
        </authorList>
    </citation>
    <scope>NUCLEOTIDE SEQUENCE [LARGE SCALE GENOMIC DNA]</scope>
    <source>
        <strain evidence="3 4">CNRZ 918</strain>
    </source>
</reference>
<dbReference type="EMBL" id="FXZD01000006">
    <property type="protein sequence ID" value="SMX94023.1"/>
    <property type="molecule type" value="Genomic_DNA"/>
</dbReference>
<sequence>MRPRSAASAVLPLTLALTLGLGACSGLGSDSPSSEPSSVGEQAPSVDPGDPDSDSAAAPIVDPSWDAPAQKEDGIFLSMHENDDSLDYRAVDSTGQILWTAARPRACSTYLVTTTDDGPVAVLMDQDSPTGDSLTPTASGYDLTTGETLWGPVETPGPLLGNGLVFAGAPKDFIGTSGPRTALDPATGDVVAAEGEGKSSRVIALFGEHLVRSQGSDIFGEDLEGRRLWTRAAEDFGMSASEAREVPWEPIGDSHALLGEAGSQARTLIDLHSGATVDAEVAEAWFDSSSDTLVSVGSHLRGLDADGTQRWATPLPENAEVAAVGAGLIAFDSGSGRDADHPEPSPTARSARDGSAIEGETPLLTTIARLGAPHLISESGAALIGDPQTPLLVTSQS</sequence>
<name>A0A2H1K2U8_9MICO</name>
<gene>
    <name evidence="3" type="ORF">BANT918_02093</name>
</gene>
<dbReference type="SUPFAM" id="SSF50998">
    <property type="entry name" value="Quinoprotein alcohol dehydrogenase-like"/>
    <property type="match status" value="1"/>
</dbReference>
<feature type="signal peptide" evidence="2">
    <location>
        <begin position="1"/>
        <end position="23"/>
    </location>
</feature>
<organism evidence="3 4">
    <name type="scientific">Brevibacterium antiquum CNRZ 918</name>
    <dbReference type="NCBI Taxonomy" id="1255637"/>
    <lineage>
        <taxon>Bacteria</taxon>
        <taxon>Bacillati</taxon>
        <taxon>Actinomycetota</taxon>
        <taxon>Actinomycetes</taxon>
        <taxon>Micrococcales</taxon>
        <taxon>Brevibacteriaceae</taxon>
        <taxon>Brevibacterium</taxon>
    </lineage>
</organism>
<protein>
    <recommendedName>
        <fullName evidence="5">PQQ-like domain-containing protein</fullName>
    </recommendedName>
</protein>
<keyword evidence="2" id="KW-0732">Signal</keyword>
<dbReference type="RefSeq" id="WP_101620177.1">
    <property type="nucleotide sequence ID" value="NZ_FXZD01000006.1"/>
</dbReference>
<evidence type="ECO:0000313" key="4">
    <source>
        <dbReference type="Proteomes" id="UP000234433"/>
    </source>
</evidence>
<dbReference type="InterPro" id="IPR015943">
    <property type="entry name" value="WD40/YVTN_repeat-like_dom_sf"/>
</dbReference>
<feature type="chain" id="PRO_5039100180" description="PQQ-like domain-containing protein" evidence="2">
    <location>
        <begin position="24"/>
        <end position="397"/>
    </location>
</feature>
<proteinExistence type="predicted"/>
<evidence type="ECO:0000256" key="2">
    <source>
        <dbReference type="SAM" id="SignalP"/>
    </source>
</evidence>
<feature type="region of interest" description="Disordered" evidence="1">
    <location>
        <begin position="332"/>
        <end position="357"/>
    </location>
</feature>
<dbReference type="PROSITE" id="PS51257">
    <property type="entry name" value="PROKAR_LIPOPROTEIN"/>
    <property type="match status" value="1"/>
</dbReference>
<dbReference type="AlphaFoldDB" id="A0A2H1K2U8"/>
<evidence type="ECO:0008006" key="5">
    <source>
        <dbReference type="Google" id="ProtNLM"/>
    </source>
</evidence>
<dbReference type="OrthoDB" id="3422572at2"/>
<evidence type="ECO:0000313" key="3">
    <source>
        <dbReference type="EMBL" id="SMX94023.1"/>
    </source>
</evidence>
<feature type="region of interest" description="Disordered" evidence="1">
    <location>
        <begin position="25"/>
        <end position="66"/>
    </location>
</feature>
<accession>A0A2H1K2U8</accession>
<feature type="compositionally biased region" description="Low complexity" evidence="1">
    <location>
        <begin position="25"/>
        <end position="64"/>
    </location>
</feature>
<dbReference type="Gene3D" id="2.130.10.10">
    <property type="entry name" value="YVTN repeat-like/Quinoprotein amine dehydrogenase"/>
    <property type="match status" value="1"/>
</dbReference>
<dbReference type="Proteomes" id="UP000234433">
    <property type="component" value="Unassembled WGS sequence"/>
</dbReference>